<dbReference type="Pfam" id="PF20178">
    <property type="entry name" value="ToxA_N"/>
    <property type="match status" value="1"/>
</dbReference>
<dbReference type="InterPro" id="IPR011324">
    <property type="entry name" value="Cytotoxic_necrot_fac-like_cat"/>
</dbReference>
<gene>
    <name evidence="4" type="ORF">EWK56_25320</name>
</gene>
<dbReference type="Pfam" id="PF05785">
    <property type="entry name" value="CNF1"/>
    <property type="match status" value="1"/>
</dbReference>
<dbReference type="NCBIfam" id="NF033651">
    <property type="entry name" value="cyto_nec_fctrs"/>
    <property type="match status" value="1"/>
</dbReference>
<comment type="caution">
    <text evidence="4">The sequence shown here is derived from an EMBL/GenBank/DDBJ whole genome shotgun (WGS) entry which is preliminary data.</text>
</comment>
<dbReference type="SUPFAM" id="SSF64438">
    <property type="entry name" value="CNF1/YfiH-like putative cysteine hydrolases"/>
    <property type="match status" value="1"/>
</dbReference>
<dbReference type="InterPro" id="IPR008430">
    <property type="entry name" value="CNF_Rho-act"/>
</dbReference>
<reference evidence="4 5" key="1">
    <citation type="submission" date="2019-02" db="EMBL/GenBank/DDBJ databases">
        <authorList>
            <person name="Slukin P."/>
            <person name="Fursova N."/>
            <person name="Ermolenko Z."/>
            <person name="Mayskaya N."/>
            <person name="Kislichkina A."/>
            <person name="Mukhina T."/>
            <person name="Sizova A."/>
            <person name="Bogun A."/>
        </authorList>
    </citation>
    <scope>NUCLEOTIDE SEQUENCE [LARGE SCALE GENOMIC DNA]</scope>
    <source>
        <strain evidence="5">SCPM-O-B-8431(U15)</strain>
    </source>
</reference>
<dbReference type="Pfam" id="PF15962">
    <property type="entry name" value="DUF4765"/>
    <property type="match status" value="1"/>
</dbReference>
<dbReference type="InterPro" id="IPR037040">
    <property type="entry name" value="CNF_Rho-act_sf"/>
</dbReference>
<dbReference type="EMBL" id="SERV01000026">
    <property type="protein sequence ID" value="RYL77379.1"/>
    <property type="molecule type" value="Genomic_DNA"/>
</dbReference>
<feature type="domain" description="Cytotoxic necrotizing factor Rho-activating" evidence="1">
    <location>
        <begin position="730"/>
        <end position="962"/>
    </location>
</feature>
<evidence type="ECO:0000313" key="4">
    <source>
        <dbReference type="EMBL" id="RYL77379.1"/>
    </source>
</evidence>
<dbReference type="Gene3D" id="3.60.100.10">
    <property type="entry name" value="Cytotoxic necrotizing factor, Rho-activating domain"/>
    <property type="match status" value="1"/>
</dbReference>
<evidence type="ECO:0000259" key="2">
    <source>
        <dbReference type="Pfam" id="PF15962"/>
    </source>
</evidence>
<evidence type="ECO:0000313" key="5">
    <source>
        <dbReference type="Proteomes" id="UP000291778"/>
    </source>
</evidence>
<dbReference type="CDD" id="cd16834">
    <property type="entry name" value="CNF1-like"/>
    <property type="match status" value="1"/>
</dbReference>
<dbReference type="RefSeq" id="WP_001566411.1">
    <property type="nucleotide sequence ID" value="NZ_CAJSIK010000029.1"/>
</dbReference>
<proteinExistence type="predicted"/>
<accession>A0A4Q4HZT4</accession>
<dbReference type="Proteomes" id="UP000291778">
    <property type="component" value="Unassembled WGS sequence"/>
</dbReference>
<feature type="domain" description="Dermonecrotic toxin N-terminal" evidence="3">
    <location>
        <begin position="18"/>
        <end position="262"/>
    </location>
</feature>
<evidence type="ECO:0000259" key="1">
    <source>
        <dbReference type="Pfam" id="PF05785"/>
    </source>
</evidence>
<name>A0A4Q4HZT4_ECOLX</name>
<organism evidence="4 5">
    <name type="scientific">Escherichia coli</name>
    <dbReference type="NCBI Taxonomy" id="562"/>
    <lineage>
        <taxon>Bacteria</taxon>
        <taxon>Pseudomonadati</taxon>
        <taxon>Pseudomonadota</taxon>
        <taxon>Gammaproteobacteria</taxon>
        <taxon>Enterobacterales</taxon>
        <taxon>Enterobacteriaceae</taxon>
        <taxon>Escherichia</taxon>
    </lineage>
</organism>
<dbReference type="InterPro" id="IPR046673">
    <property type="entry name" value="ToxA_N"/>
</dbReference>
<evidence type="ECO:0000259" key="3">
    <source>
        <dbReference type="Pfam" id="PF20178"/>
    </source>
</evidence>
<dbReference type="AlphaFoldDB" id="A0A4Q4HZT4"/>
<protein>
    <submittedName>
        <fullName evidence="4">Cytotoxic necrotizing factor CNF1</fullName>
    </submittedName>
</protein>
<feature type="domain" description="DUF4765" evidence="2">
    <location>
        <begin position="555"/>
        <end position="698"/>
    </location>
</feature>
<sequence>MGNQWQQKYLLEYNELVSNFPSPERVVSDYIKNCFKTDLPWFSRIDPDNAYFICFSQNRSNSRSYTGWDHLGKYKTEVLTLTQAALINIGYRFDVFDDANSSTGIYKTKSADVFNEENEEKMLPSEYLHFLQKCDFAGVYGKTLSDYWSKYYDKFKLLLKNYYISSALYLYKNGELDEREYNFSMNALNRSDNISLFFFDIYGYYSSDIFVAKNNDKVMLFIPGAKKPFLFKKNIADLRLTLKELIKDSDNKQLLSQHFSLYSRQDGVSYAGVNSVLHAIENDGNFNESYFLYSNKTLSNKDVFDAIAISVKKRSFSDGDIVIKSNSEAQRDYALTILQTILSMTPIFDIVVPEVSVPLGLGIITSSMGISFDQLINGDTYEERRSAIPGLATNAVLLGLSFAIPLLISKAGINQEVLSSVINNEGRTLNETNIDIFLKEYGIAEDSISSTNVLDVKLKSSGQHVNIVKLSDEDNQIVAVKGSSLSGIYYEVDIETGYEILSRRIYRTEYNNEILWTRGGGLKGGQLFDFESLNIPVFFKDEPYSAVTGSPLSFINDDSSLLYPDTNPKLPQPTSEMDIVNYVKGSGSFGDRFVTLMRGATEEEAWNIASYHTAGGSTEELHEILLGQGPQSSLGFTEYTSNVNSADAASRRHFLVVIKVHVKYINNNNVSYVNHWAIPDEAPVEVLAVVDRRFNFPEPSTPPDISTIRKLLSLRYFKESIESTSKSNFQKLSRGNIDVLKGRGSISSTRQRAIYPYFEAANADEQQPLFFYIKKDRFDNHGYDQYFYDNTVGLNGIPTLNTYTGEIPSDSSSLGSTYWKKYNLTNETSIIRVSNSARGANGIKIALEEVQEGKPVIITSGNLSGCTTIVARKEGYIYKVHTGTTKSLAGFTSTTGVKKAVEVLELLTKEPIPRVEGIMSNDFLVDYLSENFEDSLITYSSSEKKPDSQITIIRDNVSVFPYFLDNIPEHGFGTSATVLVRVDGNVVVRSLSESYSLNADVSEISVLKVFSKKF</sequence>
<dbReference type="InterPro" id="IPR031886">
    <property type="entry name" value="DUF4765"/>
</dbReference>